<feature type="compositionally biased region" description="Pro residues" evidence="5">
    <location>
        <begin position="34"/>
        <end position="46"/>
    </location>
</feature>
<dbReference type="InterPro" id="IPR002616">
    <property type="entry name" value="tRNA_ribo_trans-like"/>
</dbReference>
<evidence type="ECO:0000256" key="4">
    <source>
        <dbReference type="ARBA" id="ARBA00022723"/>
    </source>
</evidence>
<dbReference type="Proteomes" id="UP000247409">
    <property type="component" value="Unassembled WGS sequence"/>
</dbReference>
<evidence type="ECO:0000256" key="1">
    <source>
        <dbReference type="ARBA" id="ARBA00022676"/>
    </source>
</evidence>
<feature type="region of interest" description="Disordered" evidence="5">
    <location>
        <begin position="18"/>
        <end position="46"/>
    </location>
</feature>
<dbReference type="Gene3D" id="3.20.20.105">
    <property type="entry name" value="Queuine tRNA-ribosyltransferase-like"/>
    <property type="match status" value="1"/>
</dbReference>
<accession>A0A2V3J2E4</accession>
<dbReference type="Pfam" id="PF01702">
    <property type="entry name" value="TGT"/>
    <property type="match status" value="1"/>
</dbReference>
<evidence type="ECO:0000256" key="3">
    <source>
        <dbReference type="ARBA" id="ARBA00022694"/>
    </source>
</evidence>
<dbReference type="SUPFAM" id="SSF51713">
    <property type="entry name" value="tRNA-guanine transglycosylase"/>
    <property type="match status" value="1"/>
</dbReference>
<comment type="caution">
    <text evidence="7">The sequence shown here is derived from an EMBL/GenBank/DDBJ whole genome shotgun (WGS) entry which is preliminary data.</text>
</comment>
<sequence length="426" mass="47897">MSRASIAPVRRFCSAIAEASSPKSSSKRRRKPLSPDPYTPPPPPESFPPYEELDCFRFELVHQSSRSAARVGRVHTPHGVIDTPGFVAVATNAALKAVDHRPLGDLLQLIFCNTYHLLLHPGPQVIKEAGGLHSFMQRDRPIITDSGGFQVFSLAHGSVTDELNMKKSRARDESLLLEVSENGATFRSYRDGKRLTLTPESSVDAQKAYGSDIIVPLDELPPYHIDREKLHRSVLLSHRWEARSLRRHLEDRRNQAMYAVVHGGIDEPMRQMSAEYLTSLPFDGYAIGGSLGKDRYELFNLLRFVVPLLPKEKPNHLLGIADVESIQGSVPFGVDTFDSCFPTRLGRHGTLLTKRFGRVQIRQGKWKNVFEPPDWEGGLQGHTLAYLHHLFKAHEPIAATLLTLHNLHFMAEFMESIRAKILNDEI</sequence>
<gene>
    <name evidence="7" type="ORF">BWQ96_02714</name>
</gene>
<keyword evidence="1" id="KW-0328">Glycosyltransferase</keyword>
<dbReference type="NCBIfam" id="TIGR00449">
    <property type="entry name" value="tgt_general"/>
    <property type="match status" value="1"/>
</dbReference>
<dbReference type="NCBIfam" id="TIGR00430">
    <property type="entry name" value="Q_tRNA_tgt"/>
    <property type="match status" value="1"/>
</dbReference>
<dbReference type="GO" id="GO:0008479">
    <property type="term" value="F:tRNA-guanosine(34) queuine transglycosylase activity"/>
    <property type="evidence" value="ECO:0007669"/>
    <property type="project" value="InterPro"/>
</dbReference>
<protein>
    <submittedName>
        <fullName evidence="7">Queuine tRNA-ribosyltransferase</fullName>
    </submittedName>
</protein>
<dbReference type="GO" id="GO:0046872">
    <property type="term" value="F:metal ion binding"/>
    <property type="evidence" value="ECO:0007669"/>
    <property type="project" value="UniProtKB-KW"/>
</dbReference>
<dbReference type="GO" id="GO:0006400">
    <property type="term" value="P:tRNA modification"/>
    <property type="evidence" value="ECO:0007669"/>
    <property type="project" value="InterPro"/>
</dbReference>
<dbReference type="InterPro" id="IPR004803">
    <property type="entry name" value="TGT"/>
</dbReference>
<feature type="domain" description="tRNA-guanine(15) transglycosylase-like" evidence="6">
    <location>
        <begin position="68"/>
        <end position="425"/>
    </location>
</feature>
<keyword evidence="4" id="KW-0479">Metal-binding</keyword>
<evidence type="ECO:0000259" key="6">
    <source>
        <dbReference type="Pfam" id="PF01702"/>
    </source>
</evidence>
<dbReference type="InterPro" id="IPR036511">
    <property type="entry name" value="TGT-like_sf"/>
</dbReference>
<dbReference type="AlphaFoldDB" id="A0A2V3J2E4"/>
<dbReference type="OrthoDB" id="10249838at2759"/>
<dbReference type="STRING" id="448386.A0A2V3J2E4"/>
<dbReference type="PANTHER" id="PTHR43468:SF1">
    <property type="entry name" value="TRNA-GUANOSINE(34) QUEUINE TRANSGLYCOSYLASE"/>
    <property type="match status" value="1"/>
</dbReference>
<organism evidence="7 8">
    <name type="scientific">Gracilariopsis chorda</name>
    <dbReference type="NCBI Taxonomy" id="448386"/>
    <lineage>
        <taxon>Eukaryota</taxon>
        <taxon>Rhodophyta</taxon>
        <taxon>Florideophyceae</taxon>
        <taxon>Rhodymeniophycidae</taxon>
        <taxon>Gracilariales</taxon>
        <taxon>Gracilariaceae</taxon>
        <taxon>Gracilariopsis</taxon>
    </lineage>
</organism>
<dbReference type="EMBL" id="NBIV01000023">
    <property type="protein sequence ID" value="PXF47570.1"/>
    <property type="molecule type" value="Genomic_DNA"/>
</dbReference>
<evidence type="ECO:0000313" key="7">
    <source>
        <dbReference type="EMBL" id="PXF47570.1"/>
    </source>
</evidence>
<evidence type="ECO:0000313" key="8">
    <source>
        <dbReference type="Proteomes" id="UP000247409"/>
    </source>
</evidence>
<evidence type="ECO:0000256" key="5">
    <source>
        <dbReference type="SAM" id="MobiDB-lite"/>
    </source>
</evidence>
<keyword evidence="8" id="KW-1185">Reference proteome</keyword>
<reference evidence="7 8" key="1">
    <citation type="journal article" date="2018" name="Mol. Biol. Evol.">
        <title>Analysis of the draft genome of the red seaweed Gracilariopsis chorda provides insights into genome size evolution in Rhodophyta.</title>
        <authorList>
            <person name="Lee J."/>
            <person name="Yang E.C."/>
            <person name="Graf L."/>
            <person name="Yang J.H."/>
            <person name="Qiu H."/>
            <person name="Zel Zion U."/>
            <person name="Chan C.X."/>
            <person name="Stephens T.G."/>
            <person name="Weber A.P.M."/>
            <person name="Boo G.H."/>
            <person name="Boo S.M."/>
            <person name="Kim K.M."/>
            <person name="Shin Y."/>
            <person name="Jung M."/>
            <person name="Lee S.J."/>
            <person name="Yim H.S."/>
            <person name="Lee J.H."/>
            <person name="Bhattacharya D."/>
            <person name="Yoon H.S."/>
        </authorList>
    </citation>
    <scope>NUCLEOTIDE SEQUENCE [LARGE SCALE GENOMIC DNA]</scope>
    <source>
        <strain evidence="7 8">SKKU-2015</strain>
        <tissue evidence="7">Whole body</tissue>
    </source>
</reference>
<keyword evidence="3" id="KW-0819">tRNA processing</keyword>
<dbReference type="PANTHER" id="PTHR43468">
    <property type="match status" value="1"/>
</dbReference>
<keyword evidence="2 7" id="KW-0808">Transferase</keyword>
<proteinExistence type="predicted"/>
<evidence type="ECO:0000256" key="2">
    <source>
        <dbReference type="ARBA" id="ARBA00022679"/>
    </source>
</evidence>
<name>A0A2V3J2E4_9FLOR</name>